<evidence type="ECO:0000313" key="11">
    <source>
        <dbReference type="Proteomes" id="UP001201980"/>
    </source>
</evidence>
<dbReference type="EMBL" id="JAKWBI020000013">
    <property type="protein sequence ID" value="KAJ2906484.1"/>
    <property type="molecule type" value="Genomic_DNA"/>
</dbReference>
<proteinExistence type="inferred from homology"/>
<gene>
    <name evidence="10" type="ORF">MKZ38_001465</name>
</gene>
<comment type="similarity">
    <text evidence="2">Belongs to the universal ribosomal protein uS7 family.</text>
</comment>
<evidence type="ECO:0000256" key="2">
    <source>
        <dbReference type="ARBA" id="ARBA00007151"/>
    </source>
</evidence>
<comment type="caution">
    <text evidence="10">The sequence shown here is derived from an EMBL/GenBank/DDBJ whole genome shotgun (WGS) entry which is preliminary data.</text>
</comment>
<sequence>MVRHITTAASGAEREEVYPLPPLPALPDLDKFRLLSASLGNGSEVGPPAAEGDQRLSHPARPGIELPQTTRQAIAPILRNDEMPPRPNVVSALRGLSIQPRSVARSTQIPTPCCTLRRYSGIAQQPPEPPNNEDELLVTVTNPNKATVPRIIEDTARAVFLKQGLKFPPPVEQIKRKTHHHRERYDSVVDQMTKQIMRDGKLSKAQRHMAMVLNFLQTSPPPRTNPSKPLAPGSPRASHLPLDPTVYLQVAIDSVAPLIRVRSLKGMAGGGAALDVPFPLNIKQRRRTAIKWVLDIVNKKQSTVSGREMFAYRLSQEIINIVQGSSPVWTLRQNVHKLGTTARANLKAPALRKKGQQSQAF</sequence>
<evidence type="ECO:0000313" key="10">
    <source>
        <dbReference type="EMBL" id="KAJ2906484.1"/>
    </source>
</evidence>
<comment type="function">
    <text evidence="6">Component of the mitochondrial ribosome (mitoribosome), a dedicated translation machinery responsible for the synthesis of mitochondrial genome-encoded proteins, including at least some of the essential transmembrane subunits of the mitochondrial respiratory chain. The mitoribosomes are attached to the mitochondrial inner membrane and translation products are cotranslationally integrated into the membrane.</text>
</comment>
<protein>
    <recommendedName>
        <fullName evidence="7">Small ribosomal subunit protein uS7m</fullName>
    </recommendedName>
</protein>
<name>A0AAD5RZL1_9PEZI</name>
<feature type="domain" description="Small ribosomal subunit protein uS7" evidence="9">
    <location>
        <begin position="175"/>
        <end position="343"/>
    </location>
</feature>
<feature type="region of interest" description="Disordered" evidence="8">
    <location>
        <begin position="43"/>
        <end position="63"/>
    </location>
</feature>
<evidence type="ECO:0000256" key="8">
    <source>
        <dbReference type="SAM" id="MobiDB-lite"/>
    </source>
</evidence>
<dbReference type="Pfam" id="PF00177">
    <property type="entry name" value="Ribosomal_S7"/>
    <property type="match status" value="1"/>
</dbReference>
<feature type="region of interest" description="Disordered" evidence="8">
    <location>
        <begin position="216"/>
        <end position="237"/>
    </location>
</feature>
<dbReference type="GO" id="GO:0005739">
    <property type="term" value="C:mitochondrion"/>
    <property type="evidence" value="ECO:0007669"/>
    <property type="project" value="UniProtKB-SubCell"/>
</dbReference>
<dbReference type="InterPro" id="IPR000235">
    <property type="entry name" value="Ribosomal_uS7"/>
</dbReference>
<dbReference type="InterPro" id="IPR036823">
    <property type="entry name" value="Ribosomal_uS7_dom_sf"/>
</dbReference>
<reference evidence="10" key="1">
    <citation type="submission" date="2022-07" db="EMBL/GenBank/DDBJ databases">
        <title>Draft genome sequence of Zalerion maritima ATCC 34329, a (micro)plastics degrading marine fungus.</title>
        <authorList>
            <person name="Paco A."/>
            <person name="Goncalves M.F.M."/>
            <person name="Rocha-Santos T.A.P."/>
            <person name="Alves A."/>
        </authorList>
    </citation>
    <scope>NUCLEOTIDE SEQUENCE</scope>
    <source>
        <strain evidence="10">ATCC 34329</strain>
    </source>
</reference>
<evidence type="ECO:0000256" key="1">
    <source>
        <dbReference type="ARBA" id="ARBA00004173"/>
    </source>
</evidence>
<evidence type="ECO:0000256" key="6">
    <source>
        <dbReference type="ARBA" id="ARBA00037226"/>
    </source>
</evidence>
<evidence type="ECO:0000256" key="3">
    <source>
        <dbReference type="ARBA" id="ARBA00022980"/>
    </source>
</evidence>
<dbReference type="FunFam" id="1.10.455.10:FF:000006">
    <property type="entry name" value="37S ribosomal protein S7, mitochondrial"/>
    <property type="match status" value="1"/>
</dbReference>
<evidence type="ECO:0000259" key="9">
    <source>
        <dbReference type="Pfam" id="PF00177"/>
    </source>
</evidence>
<keyword evidence="5" id="KW-0687">Ribonucleoprotein</keyword>
<accession>A0AAD5RZL1</accession>
<keyword evidence="11" id="KW-1185">Reference proteome</keyword>
<evidence type="ECO:0000256" key="7">
    <source>
        <dbReference type="ARBA" id="ARBA00039306"/>
    </source>
</evidence>
<dbReference type="Gene3D" id="1.10.455.10">
    <property type="entry name" value="Ribosomal protein S7 domain"/>
    <property type="match status" value="1"/>
</dbReference>
<dbReference type="Proteomes" id="UP001201980">
    <property type="component" value="Unassembled WGS sequence"/>
</dbReference>
<dbReference type="GO" id="GO:0005840">
    <property type="term" value="C:ribosome"/>
    <property type="evidence" value="ECO:0007669"/>
    <property type="project" value="UniProtKB-KW"/>
</dbReference>
<dbReference type="InterPro" id="IPR023798">
    <property type="entry name" value="Ribosomal_uS7_dom"/>
</dbReference>
<dbReference type="SUPFAM" id="SSF47973">
    <property type="entry name" value="Ribosomal protein S7"/>
    <property type="match status" value="1"/>
</dbReference>
<evidence type="ECO:0000256" key="5">
    <source>
        <dbReference type="ARBA" id="ARBA00023274"/>
    </source>
</evidence>
<keyword evidence="3 10" id="KW-0689">Ribosomal protein</keyword>
<comment type="subcellular location">
    <subcellularLocation>
        <location evidence="1">Mitochondrion</location>
    </subcellularLocation>
</comment>
<organism evidence="10 11">
    <name type="scientific">Zalerion maritima</name>
    <dbReference type="NCBI Taxonomy" id="339359"/>
    <lineage>
        <taxon>Eukaryota</taxon>
        <taxon>Fungi</taxon>
        <taxon>Dikarya</taxon>
        <taxon>Ascomycota</taxon>
        <taxon>Pezizomycotina</taxon>
        <taxon>Sordariomycetes</taxon>
        <taxon>Lulworthiomycetidae</taxon>
        <taxon>Lulworthiales</taxon>
        <taxon>Lulworthiaceae</taxon>
        <taxon>Zalerion</taxon>
    </lineage>
</organism>
<dbReference type="GO" id="GO:1990904">
    <property type="term" value="C:ribonucleoprotein complex"/>
    <property type="evidence" value="ECO:0007669"/>
    <property type="project" value="UniProtKB-KW"/>
</dbReference>
<dbReference type="GO" id="GO:0006412">
    <property type="term" value="P:translation"/>
    <property type="evidence" value="ECO:0007669"/>
    <property type="project" value="InterPro"/>
</dbReference>
<evidence type="ECO:0000256" key="4">
    <source>
        <dbReference type="ARBA" id="ARBA00023128"/>
    </source>
</evidence>
<dbReference type="PANTHER" id="PTHR11205">
    <property type="entry name" value="RIBOSOMAL PROTEIN S7"/>
    <property type="match status" value="1"/>
</dbReference>
<dbReference type="AlphaFoldDB" id="A0AAD5RZL1"/>
<keyword evidence="4" id="KW-0496">Mitochondrion</keyword>